<feature type="compositionally biased region" description="Basic and acidic residues" evidence="1">
    <location>
        <begin position="103"/>
        <end position="139"/>
    </location>
</feature>
<proteinExistence type="predicted"/>
<evidence type="ECO:0008006" key="4">
    <source>
        <dbReference type="Google" id="ProtNLM"/>
    </source>
</evidence>
<feature type="region of interest" description="Disordered" evidence="1">
    <location>
        <begin position="152"/>
        <end position="174"/>
    </location>
</feature>
<evidence type="ECO:0000313" key="3">
    <source>
        <dbReference type="Proteomes" id="UP001197247"/>
    </source>
</evidence>
<organism evidence="2 3">
    <name type="scientific">Kineosporia corallincola</name>
    <dbReference type="NCBI Taxonomy" id="2835133"/>
    <lineage>
        <taxon>Bacteria</taxon>
        <taxon>Bacillati</taxon>
        <taxon>Actinomycetota</taxon>
        <taxon>Actinomycetes</taxon>
        <taxon>Kineosporiales</taxon>
        <taxon>Kineosporiaceae</taxon>
        <taxon>Kineosporia</taxon>
    </lineage>
</organism>
<dbReference type="Proteomes" id="UP001197247">
    <property type="component" value="Unassembled WGS sequence"/>
</dbReference>
<evidence type="ECO:0000256" key="1">
    <source>
        <dbReference type="SAM" id="MobiDB-lite"/>
    </source>
</evidence>
<feature type="region of interest" description="Disordered" evidence="1">
    <location>
        <begin position="1"/>
        <end position="139"/>
    </location>
</feature>
<feature type="compositionally biased region" description="Gly residues" evidence="1">
    <location>
        <begin position="55"/>
        <end position="69"/>
    </location>
</feature>
<name>A0ABS5TM93_9ACTN</name>
<dbReference type="EMBL" id="JAHBAY010000009">
    <property type="protein sequence ID" value="MBT0771494.1"/>
    <property type="molecule type" value="Genomic_DNA"/>
</dbReference>
<gene>
    <name evidence="2" type="ORF">KIH74_21330</name>
</gene>
<reference evidence="2 3" key="1">
    <citation type="submission" date="2021-05" db="EMBL/GenBank/DDBJ databases">
        <title>Kineosporia and Streptomyces sp. nov. two new marine actinobacteria isolated from Coral.</title>
        <authorList>
            <person name="Buangrab K."/>
            <person name="Sutthacheep M."/>
            <person name="Yeemin T."/>
            <person name="Harunari E."/>
            <person name="Igarashi Y."/>
            <person name="Kanchanasin P."/>
            <person name="Tanasupawat S."/>
            <person name="Phongsopitanun W."/>
        </authorList>
    </citation>
    <scope>NUCLEOTIDE SEQUENCE [LARGE SCALE GENOMIC DNA]</scope>
    <source>
        <strain evidence="2 3">J2-2</strain>
    </source>
</reference>
<keyword evidence="3" id="KW-1185">Reference proteome</keyword>
<accession>A0ABS5TM93</accession>
<feature type="compositionally biased region" description="Basic and acidic residues" evidence="1">
    <location>
        <begin position="12"/>
        <end position="32"/>
    </location>
</feature>
<evidence type="ECO:0000313" key="2">
    <source>
        <dbReference type="EMBL" id="MBT0771494.1"/>
    </source>
</evidence>
<protein>
    <recommendedName>
        <fullName evidence="4">HEAT repeat protein</fullName>
    </recommendedName>
</protein>
<dbReference type="RefSeq" id="WP_214157836.1">
    <property type="nucleotide sequence ID" value="NZ_JAHBAY010000009.1"/>
</dbReference>
<sequence length="856" mass="92304">MSGNPAEGPAEPGRDERGRDEPGRDEPGRDEPGQVEPGRGDPGWAESGRAEPGQAGPGQTGPGGLGGPGAGPPRESVSGEKSTDDVAFPVPSQRGLPEPGDAGGEHRPPGDDVNVRTGRRSKEAEPEDPVNERTRSIRSADDGAYGLLGVASHSARTHRGDNVTMGEGSGYAGRDQYNGGQSFVTDVAGDHHQLENGDVVYGGKTAGDEVAGDKVAGDKHSHVHYGGGRPDQAGRMPEQQLTRVLRTHVGTPGFNAVLERLRADRLVVLRGPRNTGRHHTAVAALALGPNSGGGVYQLPGAFEPGPLPADPETEGMQAPGYFLDATGRDWMSRPDLAAAGVMIAELVKPSPQGRRPSMVVIADEEDVSDIWRPYLVEHVPPPALEVLRRHLHSLYSVTDPEACIAEARRAPDVAETLDRMSDPWDAAAQAEALGAWEADGRRGRPGTRRARERALRASARELLAGSARAPKVQGFVLAASVLDGEAENDVIIAARDLTGRLRLAQSHTEPAAIEVFGEPVRLWFPHADVAVPTLELENPQAVPVRRGLSGRPRVALREPMLAGSVLEIAWSDYEETRDPVCTWLESLCQWPDVTVRQRAAYAAARLASLDFSSLEEMLLRPWADSGRAALVQATGRALEGIVLRGDSAVPALRLLTRWSRGGSAGRAVAVLQAYGGPIGQERPGPALRAVDDVLARDAGLGRYAQWTLAQMFRFGAGPEVVEHLTDWQKKVFVVREQACGAFTQIVLQGRETASGRLVPEIAALVRERRLRRSDVVRLWTGALRSRTYGDRAWSRLRVWSDVAHRAGPADQLETETLALVRSLIDEVGQHPDLRHRMRDQRDIWTEARQSRGTRTA</sequence>
<comment type="caution">
    <text evidence="2">The sequence shown here is derived from an EMBL/GenBank/DDBJ whole genome shotgun (WGS) entry which is preliminary data.</text>
</comment>